<keyword evidence="3" id="KW-1185">Reference proteome</keyword>
<name>A0ABQ2A835_9BACT</name>
<accession>A0ABQ2A835</accession>
<dbReference type="EMBL" id="BMGY01000018">
    <property type="protein sequence ID" value="GGH86174.1"/>
    <property type="molecule type" value="Genomic_DNA"/>
</dbReference>
<evidence type="ECO:0000313" key="2">
    <source>
        <dbReference type="EMBL" id="GGH86174.1"/>
    </source>
</evidence>
<proteinExistence type="predicted"/>
<gene>
    <name evidence="2" type="ORF">GCM10011495_22130</name>
</gene>
<protein>
    <submittedName>
        <fullName evidence="2">Uncharacterized protein</fullName>
    </submittedName>
</protein>
<evidence type="ECO:0000256" key="1">
    <source>
        <dbReference type="SAM" id="MobiDB-lite"/>
    </source>
</evidence>
<feature type="compositionally biased region" description="Polar residues" evidence="1">
    <location>
        <begin position="69"/>
        <end position="78"/>
    </location>
</feature>
<comment type="caution">
    <text evidence="2">The sequence shown here is derived from an EMBL/GenBank/DDBJ whole genome shotgun (WGS) entry which is preliminary data.</text>
</comment>
<sequence>MAGNGIAAHFVARELGFIQQRHTQAALAQGQRTGRTGRARTDDGNVVSSNRRKHKPKIGGDAACEKASFGQSQQGFSA</sequence>
<dbReference type="Proteomes" id="UP000637774">
    <property type="component" value="Unassembled WGS sequence"/>
</dbReference>
<evidence type="ECO:0000313" key="3">
    <source>
        <dbReference type="Proteomes" id="UP000637774"/>
    </source>
</evidence>
<reference evidence="3" key="1">
    <citation type="journal article" date="2019" name="Int. J. Syst. Evol. Microbiol.">
        <title>The Global Catalogue of Microorganisms (GCM) 10K type strain sequencing project: providing services to taxonomists for standard genome sequencing and annotation.</title>
        <authorList>
            <consortium name="The Broad Institute Genomics Platform"/>
            <consortium name="The Broad Institute Genome Sequencing Center for Infectious Disease"/>
            <person name="Wu L."/>
            <person name="Ma J."/>
        </authorList>
    </citation>
    <scope>NUCLEOTIDE SEQUENCE [LARGE SCALE GENOMIC DNA]</scope>
    <source>
        <strain evidence="3">CGMCC 1.14966</strain>
    </source>
</reference>
<organism evidence="2 3">
    <name type="scientific">Hymenobacter frigidus</name>
    <dbReference type="NCBI Taxonomy" id="1524095"/>
    <lineage>
        <taxon>Bacteria</taxon>
        <taxon>Pseudomonadati</taxon>
        <taxon>Bacteroidota</taxon>
        <taxon>Cytophagia</taxon>
        <taxon>Cytophagales</taxon>
        <taxon>Hymenobacteraceae</taxon>
        <taxon>Hymenobacter</taxon>
    </lineage>
</organism>
<feature type="region of interest" description="Disordered" evidence="1">
    <location>
        <begin position="26"/>
        <end position="78"/>
    </location>
</feature>